<dbReference type="InterPro" id="IPR016187">
    <property type="entry name" value="CTDL_fold"/>
</dbReference>
<dbReference type="PROSITE" id="PS50041">
    <property type="entry name" value="C_TYPE_LECTIN_2"/>
    <property type="match status" value="1"/>
</dbReference>
<sequence>IMGAQSSCALYHFIFCFLQLCAAPPRWLRVRQTHTDLATVGSLDVATTLNNMSQLDVSSIIHVILIPSSCCFLQAWIGLYEDIQSWRWSLVNDSFYQGYSTQYRNWISGQPDNAGSNEPCSEMNDLGQWNDLPCEATLEDCNSPPVWFKPG</sequence>
<proteinExistence type="predicted"/>
<dbReference type="STRING" id="48699.ENSPLAP00000029865"/>
<dbReference type="Ensembl" id="ENSPLAT00000025237.1">
    <property type="protein sequence ID" value="ENSPLAP00000029865.1"/>
    <property type="gene ID" value="ENSPLAG00000020442.1"/>
</dbReference>
<reference evidence="3" key="1">
    <citation type="submission" date="2025-08" db="UniProtKB">
        <authorList>
            <consortium name="Ensembl"/>
        </authorList>
    </citation>
    <scope>IDENTIFICATION</scope>
</reference>
<organism evidence="3 4">
    <name type="scientific">Poecilia latipinna</name>
    <name type="common">sailfin molly</name>
    <dbReference type="NCBI Taxonomy" id="48699"/>
    <lineage>
        <taxon>Eukaryota</taxon>
        <taxon>Metazoa</taxon>
        <taxon>Chordata</taxon>
        <taxon>Craniata</taxon>
        <taxon>Vertebrata</taxon>
        <taxon>Euteleostomi</taxon>
        <taxon>Actinopterygii</taxon>
        <taxon>Neopterygii</taxon>
        <taxon>Teleostei</taxon>
        <taxon>Neoteleostei</taxon>
        <taxon>Acanthomorphata</taxon>
        <taxon>Ovalentaria</taxon>
        <taxon>Atherinomorphae</taxon>
        <taxon>Cyprinodontiformes</taxon>
        <taxon>Poeciliidae</taxon>
        <taxon>Poeciliinae</taxon>
        <taxon>Poecilia</taxon>
    </lineage>
</organism>
<feature type="signal peptide" evidence="1">
    <location>
        <begin position="1"/>
        <end position="23"/>
    </location>
</feature>
<evidence type="ECO:0000313" key="4">
    <source>
        <dbReference type="Proteomes" id="UP000261500"/>
    </source>
</evidence>
<dbReference type="GeneTree" id="ENSGT01150000289451"/>
<dbReference type="Proteomes" id="UP000261500">
    <property type="component" value="Unplaced"/>
</dbReference>
<dbReference type="InterPro" id="IPR001304">
    <property type="entry name" value="C-type_lectin-like"/>
</dbReference>
<name>A0A3B3VVN2_9TELE</name>
<keyword evidence="1" id="KW-0732">Signal</keyword>
<dbReference type="InterPro" id="IPR016186">
    <property type="entry name" value="C-type_lectin-like/link_sf"/>
</dbReference>
<evidence type="ECO:0000256" key="1">
    <source>
        <dbReference type="SAM" id="SignalP"/>
    </source>
</evidence>
<reference evidence="3" key="2">
    <citation type="submission" date="2025-09" db="UniProtKB">
        <authorList>
            <consortium name="Ensembl"/>
        </authorList>
    </citation>
    <scope>IDENTIFICATION</scope>
</reference>
<dbReference type="Pfam" id="PF00059">
    <property type="entry name" value="Lectin_C"/>
    <property type="match status" value="1"/>
</dbReference>
<protein>
    <recommendedName>
        <fullName evidence="2">C-type lectin domain-containing protein</fullName>
    </recommendedName>
</protein>
<feature type="chain" id="PRO_5017282061" description="C-type lectin domain-containing protein" evidence="1">
    <location>
        <begin position="24"/>
        <end position="151"/>
    </location>
</feature>
<accession>A0A3B3VVN2</accession>
<dbReference type="Gene3D" id="3.10.100.10">
    <property type="entry name" value="Mannose-Binding Protein A, subunit A"/>
    <property type="match status" value="1"/>
</dbReference>
<feature type="domain" description="C-type lectin" evidence="2">
    <location>
        <begin position="76"/>
        <end position="135"/>
    </location>
</feature>
<dbReference type="SUPFAM" id="SSF56436">
    <property type="entry name" value="C-type lectin-like"/>
    <property type="match status" value="1"/>
</dbReference>
<keyword evidence="4" id="KW-1185">Reference proteome</keyword>
<dbReference type="AlphaFoldDB" id="A0A3B3VVN2"/>
<evidence type="ECO:0000259" key="2">
    <source>
        <dbReference type="PROSITE" id="PS50041"/>
    </source>
</evidence>
<evidence type="ECO:0000313" key="3">
    <source>
        <dbReference type="Ensembl" id="ENSPLAP00000029865.1"/>
    </source>
</evidence>